<feature type="compositionally biased region" description="Basic and acidic residues" evidence="4">
    <location>
        <begin position="255"/>
        <end position="268"/>
    </location>
</feature>
<feature type="compositionally biased region" description="Basic residues" evidence="4">
    <location>
        <begin position="350"/>
        <end position="367"/>
    </location>
</feature>
<proteinExistence type="inferred from homology"/>
<dbReference type="PANTHER" id="PTHR41251:SF1">
    <property type="entry name" value="NON-HOMOLOGOUS END JOINING PROTEIN KU"/>
    <property type="match status" value="1"/>
</dbReference>
<comment type="caution">
    <text evidence="6">The sequence shown here is derived from an EMBL/GenBank/DDBJ whole genome shotgun (WGS) entry which is preliminary data.</text>
</comment>
<evidence type="ECO:0000313" key="6">
    <source>
        <dbReference type="EMBL" id="MPV36196.1"/>
    </source>
</evidence>
<feature type="region of interest" description="Disordered" evidence="4">
    <location>
        <begin position="226"/>
        <end position="245"/>
    </location>
</feature>
<protein>
    <recommendedName>
        <fullName evidence="3">Non-homologous end joining protein Ku</fullName>
    </recommendedName>
</protein>
<evidence type="ECO:0000256" key="1">
    <source>
        <dbReference type="ARBA" id="ARBA00023125"/>
    </source>
</evidence>
<dbReference type="InterPro" id="IPR006164">
    <property type="entry name" value="DNA_bd_Ku70/Ku80"/>
</dbReference>
<dbReference type="InterPro" id="IPR016194">
    <property type="entry name" value="SPOC-like_C_dom_sf"/>
</dbReference>
<evidence type="ECO:0000256" key="4">
    <source>
        <dbReference type="SAM" id="MobiDB-lite"/>
    </source>
</evidence>
<evidence type="ECO:0000256" key="2">
    <source>
        <dbReference type="ARBA" id="ARBA00023172"/>
    </source>
</evidence>
<keyword evidence="3" id="KW-0234">DNA repair</keyword>
<dbReference type="Gene3D" id="2.40.290.10">
    <property type="match status" value="1"/>
</dbReference>
<dbReference type="AlphaFoldDB" id="A0A6N7EJ33"/>
<reference evidence="6 7" key="1">
    <citation type="submission" date="2019-10" db="EMBL/GenBank/DDBJ databases">
        <title>Georgenia wutianyii sp. nov. and Georgenia yuyongxinii sp. nov. isolated from plateau pika (Ochotona curzoniae) in the Qinghai-Tibet plateau of China.</title>
        <authorList>
            <person name="Tian Z."/>
        </authorList>
    </citation>
    <scope>NUCLEOTIDE SEQUENCE [LARGE SCALE GENOMIC DNA]</scope>
    <source>
        <strain evidence="6 7">JCM 19765</strain>
    </source>
</reference>
<evidence type="ECO:0000256" key="3">
    <source>
        <dbReference type="HAMAP-Rule" id="MF_01875"/>
    </source>
</evidence>
<dbReference type="Proteomes" id="UP000437709">
    <property type="component" value="Unassembled WGS sequence"/>
</dbReference>
<comment type="similarity">
    <text evidence="3">Belongs to the prokaryotic Ku family.</text>
</comment>
<feature type="domain" description="Ku" evidence="5">
    <location>
        <begin position="52"/>
        <end position="179"/>
    </location>
</feature>
<dbReference type="EMBL" id="WHPC01000008">
    <property type="protein sequence ID" value="MPV36196.1"/>
    <property type="molecule type" value="Genomic_DNA"/>
</dbReference>
<dbReference type="SMART" id="SM00559">
    <property type="entry name" value="Ku78"/>
    <property type="match status" value="1"/>
</dbReference>
<keyword evidence="2 3" id="KW-0233">DNA recombination</keyword>
<keyword evidence="3" id="KW-0227">DNA damage</keyword>
<keyword evidence="1 3" id="KW-0238">DNA-binding</keyword>
<name>A0A6N7EJ33_9MICO</name>
<dbReference type="PANTHER" id="PTHR41251">
    <property type="entry name" value="NON-HOMOLOGOUS END JOINING PROTEIN KU"/>
    <property type="match status" value="1"/>
</dbReference>
<dbReference type="InterPro" id="IPR009187">
    <property type="entry name" value="Prok_Ku"/>
</dbReference>
<organism evidence="6 7">
    <name type="scientific">Georgenia subflava</name>
    <dbReference type="NCBI Taxonomy" id="1622177"/>
    <lineage>
        <taxon>Bacteria</taxon>
        <taxon>Bacillati</taxon>
        <taxon>Actinomycetota</taxon>
        <taxon>Actinomycetes</taxon>
        <taxon>Micrococcales</taxon>
        <taxon>Bogoriellaceae</taxon>
        <taxon>Georgenia</taxon>
    </lineage>
</organism>
<dbReference type="SUPFAM" id="SSF100939">
    <property type="entry name" value="SPOC domain-like"/>
    <property type="match status" value="1"/>
</dbReference>
<dbReference type="GO" id="GO:0006303">
    <property type="term" value="P:double-strand break repair via nonhomologous end joining"/>
    <property type="evidence" value="ECO:0007669"/>
    <property type="project" value="UniProtKB-UniRule"/>
</dbReference>
<accession>A0A6N7EJ33</accession>
<dbReference type="GO" id="GO:0006310">
    <property type="term" value="P:DNA recombination"/>
    <property type="evidence" value="ECO:0007669"/>
    <property type="project" value="UniProtKB-KW"/>
</dbReference>
<comment type="function">
    <text evidence="3">With LigD forms a non-homologous end joining (NHEJ) DNA repair enzyme, which repairs dsDNA breaks with reduced fidelity. Binds linear dsDNA with 5'- and 3'- overhangs but not closed circular dsDNA nor ssDNA. Recruits and stimulates the ligase activity of LigD.</text>
</comment>
<keyword evidence="7" id="KW-1185">Reference proteome</keyword>
<dbReference type="HAMAP" id="MF_01875">
    <property type="entry name" value="Prokaryotic_Ku"/>
    <property type="match status" value="1"/>
</dbReference>
<dbReference type="CDD" id="cd00789">
    <property type="entry name" value="KU_like"/>
    <property type="match status" value="1"/>
</dbReference>
<dbReference type="GO" id="GO:0003690">
    <property type="term" value="F:double-stranded DNA binding"/>
    <property type="evidence" value="ECO:0007669"/>
    <property type="project" value="UniProtKB-UniRule"/>
</dbReference>
<dbReference type="Pfam" id="PF02735">
    <property type="entry name" value="Ku"/>
    <property type="match status" value="1"/>
</dbReference>
<comment type="subunit">
    <text evidence="3">Homodimer. Interacts with LigD.</text>
</comment>
<dbReference type="NCBIfam" id="TIGR02772">
    <property type="entry name" value="Ku_bact"/>
    <property type="match status" value="1"/>
</dbReference>
<dbReference type="RefSeq" id="WP_152195826.1">
    <property type="nucleotide sequence ID" value="NZ_VUKD01000004.1"/>
</dbReference>
<feature type="region of interest" description="Disordered" evidence="4">
    <location>
        <begin position="255"/>
        <end position="367"/>
    </location>
</feature>
<evidence type="ECO:0000313" key="7">
    <source>
        <dbReference type="Proteomes" id="UP000437709"/>
    </source>
</evidence>
<dbReference type="FunFam" id="2.40.290.10:FF:000004">
    <property type="entry name" value="Non-homologous end joining protein Ku"/>
    <property type="match status" value="1"/>
</dbReference>
<evidence type="ECO:0000259" key="5">
    <source>
        <dbReference type="SMART" id="SM00559"/>
    </source>
</evidence>
<gene>
    <name evidence="3" type="primary">ku</name>
    <name evidence="6" type="ORF">GB881_03895</name>
</gene>
<sequence length="367" mass="40413">MRAIWKGAITFGLVNVPIKLYSATESHDVQLHQVHDADGGRIRYQRRCEICGKVVEYENIDKAYDDGQQTVVLTSEDIESLPVERSREIDVQEFVPSEQVDPIMFGKTYYLSPDSKSTKSYVLLRRTLEETDRTAIVTFTLRDKTRLGALRVRGDVLVLQSLLWEDEVREASFPALDEKVSISSKELEMSSALVSSFESDFDPERFTDDYQVQLRQLIEAKLEQGEALDTETTFGEGEEEEGGQVLDLMEALRRSVEQSRKKGDKAEAADEDEAPAKTGTDDASAQADEDAEEQKKPARKSAGSSTRSKKSTGSASKASSSKTSETKTSGSKAAESKASESKSSGAKTAPARKKAPAKKKTATKKSA</sequence>
<feature type="compositionally biased region" description="Low complexity" evidence="4">
    <location>
        <begin position="300"/>
        <end position="333"/>
    </location>
</feature>